<evidence type="ECO:0000313" key="1">
    <source>
        <dbReference type="EMBL" id="CBK80915.1"/>
    </source>
</evidence>
<gene>
    <name evidence="1" type="ORF">CC1_22270</name>
</gene>
<proteinExistence type="predicted"/>
<accession>D4J994</accession>
<protein>
    <submittedName>
        <fullName evidence="1">Uncharacterized protein</fullName>
    </submittedName>
</protein>
<dbReference type="EMBL" id="FP929038">
    <property type="protein sequence ID" value="CBK80915.1"/>
    <property type="molecule type" value="Genomic_DNA"/>
</dbReference>
<name>D4J994_9FIRM</name>
<dbReference type="AlphaFoldDB" id="D4J994"/>
<dbReference type="KEGG" id="cct:CC1_22270"/>
<dbReference type="HOGENOM" id="CLU_2022795_0_0_9"/>
<dbReference type="STRING" id="717962.CC1_22270"/>
<evidence type="ECO:0000313" key="2">
    <source>
        <dbReference type="Proteomes" id="UP000008798"/>
    </source>
</evidence>
<reference evidence="1 2" key="2">
    <citation type="submission" date="2010-03" db="EMBL/GenBank/DDBJ databases">
        <authorList>
            <person name="Pajon A."/>
        </authorList>
    </citation>
    <scope>NUCLEOTIDE SEQUENCE [LARGE SCALE GENOMIC DNA]</scope>
    <source>
        <strain evidence="1 2">GD/7</strain>
    </source>
</reference>
<dbReference type="Proteomes" id="UP000008798">
    <property type="component" value="Chromosome"/>
</dbReference>
<sequence length="122" mass="14083">MSAKKNPSATIWYKSEISTRKDVNMNKLTKTNHFLIEYGFTYGEHSGPQGESGYTNTYLHENKTECLWVTINFANKTVHFYNEFECGGLLSKYDIAIPDNIDTDNESDFIEWLGDYIPDEGY</sequence>
<organism evidence="1 2">
    <name type="scientific">Coprococcus catus GD/7</name>
    <dbReference type="NCBI Taxonomy" id="717962"/>
    <lineage>
        <taxon>Bacteria</taxon>
        <taxon>Bacillati</taxon>
        <taxon>Bacillota</taxon>
        <taxon>Clostridia</taxon>
        <taxon>Lachnospirales</taxon>
        <taxon>Lachnospiraceae</taxon>
        <taxon>Coprococcus</taxon>
    </lineage>
</organism>
<reference evidence="1 2" key="1">
    <citation type="submission" date="2010-03" db="EMBL/GenBank/DDBJ databases">
        <title>The genome sequence of Coprococcus catus GD/7.</title>
        <authorList>
            <consortium name="metaHIT consortium -- http://www.metahit.eu/"/>
            <person name="Pajon A."/>
            <person name="Turner K."/>
            <person name="Parkhill J."/>
            <person name="Duncan S."/>
            <person name="Flint H."/>
        </authorList>
    </citation>
    <scope>NUCLEOTIDE SEQUENCE [LARGE SCALE GENOMIC DNA]</scope>
    <source>
        <strain evidence="1 2">GD/7</strain>
    </source>
</reference>